<comment type="caution">
    <text evidence="1">The sequence shown here is derived from an EMBL/GenBank/DDBJ whole genome shotgun (WGS) entry which is preliminary data.</text>
</comment>
<reference evidence="1" key="1">
    <citation type="submission" date="2022-11" db="EMBL/GenBank/DDBJ databases">
        <authorList>
            <person name="Morgan W.R."/>
            <person name="Tartar A."/>
        </authorList>
    </citation>
    <scope>NUCLEOTIDE SEQUENCE</scope>
    <source>
        <strain evidence="1">ARSEF 373</strain>
    </source>
</reference>
<name>A0AAV2YFV6_9STRA</name>
<reference evidence="1" key="2">
    <citation type="journal article" date="2023" name="Microbiol Resour">
        <title>Decontamination and Annotation of the Draft Genome Sequence of the Oomycete Lagenidium giganteum ARSEF 373.</title>
        <authorList>
            <person name="Morgan W.R."/>
            <person name="Tartar A."/>
        </authorList>
    </citation>
    <scope>NUCLEOTIDE SEQUENCE</scope>
    <source>
        <strain evidence="1">ARSEF 373</strain>
    </source>
</reference>
<protein>
    <submittedName>
        <fullName evidence="1">Uncharacterized protein</fullName>
    </submittedName>
</protein>
<dbReference type="Proteomes" id="UP001146120">
    <property type="component" value="Unassembled WGS sequence"/>
</dbReference>
<accession>A0AAV2YFV6</accession>
<evidence type="ECO:0000313" key="1">
    <source>
        <dbReference type="EMBL" id="DAZ93602.1"/>
    </source>
</evidence>
<organism evidence="1 2">
    <name type="scientific">Lagenidium giganteum</name>
    <dbReference type="NCBI Taxonomy" id="4803"/>
    <lineage>
        <taxon>Eukaryota</taxon>
        <taxon>Sar</taxon>
        <taxon>Stramenopiles</taxon>
        <taxon>Oomycota</taxon>
        <taxon>Peronosporomycetes</taxon>
        <taxon>Pythiales</taxon>
        <taxon>Pythiaceae</taxon>
    </lineage>
</organism>
<evidence type="ECO:0000313" key="2">
    <source>
        <dbReference type="Proteomes" id="UP001146120"/>
    </source>
</evidence>
<dbReference type="EMBL" id="DAKRPA010000304">
    <property type="protein sequence ID" value="DAZ93602.1"/>
    <property type="molecule type" value="Genomic_DNA"/>
</dbReference>
<dbReference type="AlphaFoldDB" id="A0AAV2YFV6"/>
<proteinExistence type="predicted"/>
<keyword evidence="2" id="KW-1185">Reference proteome</keyword>
<sequence length="53" mass="5923">MFLPFKNLTNRQSAGYAALCVVLMGGIKYLDEHMPEDNPLAATNDRLVRAEAR</sequence>
<gene>
    <name evidence="1" type="ORF">N0F65_003652</name>
</gene>